<keyword evidence="3" id="KW-0804">Transcription</keyword>
<evidence type="ECO:0000313" key="8">
    <source>
        <dbReference type="EMBL" id="PKI46477.1"/>
    </source>
</evidence>
<dbReference type="PANTHER" id="PTHR13859:SF34">
    <property type="entry name" value="SANT DOMAIN-CONTAINING PROTEIN"/>
    <property type="match status" value="1"/>
</dbReference>
<evidence type="ECO:0000256" key="3">
    <source>
        <dbReference type="ARBA" id="ARBA00023163"/>
    </source>
</evidence>
<feature type="domain" description="DUF7650" evidence="6">
    <location>
        <begin position="365"/>
        <end position="452"/>
    </location>
</feature>
<dbReference type="InterPro" id="IPR057712">
    <property type="entry name" value="DUF7952"/>
</dbReference>
<feature type="compositionally biased region" description="Basic and acidic residues" evidence="5">
    <location>
        <begin position="480"/>
        <end position="494"/>
    </location>
</feature>
<evidence type="ECO:0008006" key="10">
    <source>
        <dbReference type="Google" id="ProtNLM"/>
    </source>
</evidence>
<evidence type="ECO:0000313" key="9">
    <source>
        <dbReference type="Proteomes" id="UP000233551"/>
    </source>
</evidence>
<feature type="region of interest" description="Disordered" evidence="5">
    <location>
        <begin position="455"/>
        <end position="499"/>
    </location>
</feature>
<dbReference type="Proteomes" id="UP000233551">
    <property type="component" value="Unassembled WGS sequence"/>
</dbReference>
<keyword evidence="9" id="KW-1185">Reference proteome</keyword>
<dbReference type="GO" id="GO:0003714">
    <property type="term" value="F:transcription corepressor activity"/>
    <property type="evidence" value="ECO:0007669"/>
    <property type="project" value="TreeGrafter"/>
</dbReference>
<evidence type="ECO:0000256" key="5">
    <source>
        <dbReference type="SAM" id="MobiDB-lite"/>
    </source>
</evidence>
<gene>
    <name evidence="8" type="ORF">CRG98_033120</name>
</gene>
<feature type="compositionally biased region" description="Low complexity" evidence="5">
    <location>
        <begin position="551"/>
        <end position="562"/>
    </location>
</feature>
<keyword evidence="4" id="KW-0539">Nucleus</keyword>
<feature type="domain" description="DUF7952" evidence="7">
    <location>
        <begin position="165"/>
        <end position="262"/>
    </location>
</feature>
<evidence type="ECO:0000256" key="2">
    <source>
        <dbReference type="ARBA" id="ARBA00023015"/>
    </source>
</evidence>
<dbReference type="PANTHER" id="PTHR13859">
    <property type="entry name" value="ATROPHIN-RELATED"/>
    <property type="match status" value="1"/>
</dbReference>
<name>A0A2I0IR54_PUNGR</name>
<evidence type="ECO:0000256" key="1">
    <source>
        <dbReference type="ARBA" id="ARBA00004123"/>
    </source>
</evidence>
<evidence type="ECO:0000259" key="7">
    <source>
        <dbReference type="Pfam" id="PF25826"/>
    </source>
</evidence>
<dbReference type="EMBL" id="PGOL01002612">
    <property type="protein sequence ID" value="PKI46477.1"/>
    <property type="molecule type" value="Genomic_DNA"/>
</dbReference>
<feature type="region of interest" description="Disordered" evidence="5">
    <location>
        <begin position="543"/>
        <end position="625"/>
    </location>
</feature>
<feature type="compositionally biased region" description="Basic residues" evidence="5">
    <location>
        <begin position="611"/>
        <end position="621"/>
    </location>
</feature>
<dbReference type="SUPFAM" id="SSF46689">
    <property type="entry name" value="Homeodomain-like"/>
    <property type="match status" value="1"/>
</dbReference>
<feature type="compositionally biased region" description="Polar residues" evidence="5">
    <location>
        <begin position="750"/>
        <end position="765"/>
    </location>
</feature>
<reference evidence="8 9" key="1">
    <citation type="submission" date="2017-11" db="EMBL/GenBank/DDBJ databases">
        <title>De-novo sequencing of pomegranate (Punica granatum L.) genome.</title>
        <authorList>
            <person name="Akparov Z."/>
            <person name="Amiraslanov A."/>
            <person name="Hajiyeva S."/>
            <person name="Abbasov M."/>
            <person name="Kaur K."/>
            <person name="Hamwieh A."/>
            <person name="Solovyev V."/>
            <person name="Salamov A."/>
            <person name="Braich B."/>
            <person name="Kosarev P."/>
            <person name="Mahmoud A."/>
            <person name="Hajiyev E."/>
            <person name="Babayeva S."/>
            <person name="Izzatullayeva V."/>
            <person name="Mammadov A."/>
            <person name="Mammadov A."/>
            <person name="Sharifova S."/>
            <person name="Ojaghi J."/>
            <person name="Eynullazada K."/>
            <person name="Bayramov B."/>
            <person name="Abdulazimova A."/>
            <person name="Shahmuradov I."/>
        </authorList>
    </citation>
    <scope>NUCLEOTIDE SEQUENCE [LARGE SCALE GENOMIC DNA]</scope>
    <source>
        <strain evidence="9">cv. AG2017</strain>
        <tissue evidence="8">Leaf</tissue>
    </source>
</reference>
<comment type="subcellular location">
    <subcellularLocation>
        <location evidence="1">Nucleus</location>
    </subcellularLocation>
</comment>
<feature type="compositionally biased region" description="Basic and acidic residues" evidence="5">
    <location>
        <begin position="825"/>
        <end position="835"/>
    </location>
</feature>
<feature type="compositionally biased region" description="Basic and acidic residues" evidence="5">
    <location>
        <begin position="578"/>
        <end position="591"/>
    </location>
</feature>
<dbReference type="InterPro" id="IPR056067">
    <property type="entry name" value="DUF7650"/>
</dbReference>
<dbReference type="AlphaFoldDB" id="A0A2I0IR54"/>
<dbReference type="InterPro" id="IPR009057">
    <property type="entry name" value="Homeodomain-like_sf"/>
</dbReference>
<dbReference type="GO" id="GO:0005634">
    <property type="term" value="C:nucleus"/>
    <property type="evidence" value="ECO:0007669"/>
    <property type="project" value="UniProtKB-SubCell"/>
</dbReference>
<protein>
    <recommendedName>
        <fullName evidence="10">SANT domain-containing protein</fullName>
    </recommendedName>
</protein>
<organism evidence="8 9">
    <name type="scientific">Punica granatum</name>
    <name type="common">Pomegranate</name>
    <dbReference type="NCBI Taxonomy" id="22663"/>
    <lineage>
        <taxon>Eukaryota</taxon>
        <taxon>Viridiplantae</taxon>
        <taxon>Streptophyta</taxon>
        <taxon>Embryophyta</taxon>
        <taxon>Tracheophyta</taxon>
        <taxon>Spermatophyta</taxon>
        <taxon>Magnoliopsida</taxon>
        <taxon>eudicotyledons</taxon>
        <taxon>Gunneridae</taxon>
        <taxon>Pentapetalae</taxon>
        <taxon>rosids</taxon>
        <taxon>malvids</taxon>
        <taxon>Myrtales</taxon>
        <taxon>Lythraceae</taxon>
        <taxon>Punica</taxon>
    </lineage>
</organism>
<evidence type="ECO:0000256" key="4">
    <source>
        <dbReference type="ARBA" id="ARBA00023242"/>
    </source>
</evidence>
<dbReference type="Pfam" id="PF25826">
    <property type="entry name" value="DUF7952"/>
    <property type="match status" value="1"/>
</dbReference>
<feature type="region of interest" description="Disordered" evidence="5">
    <location>
        <begin position="786"/>
        <end position="848"/>
    </location>
</feature>
<keyword evidence="2" id="KW-0805">Transcription regulation</keyword>
<dbReference type="Pfam" id="PF24662">
    <property type="entry name" value="DUF7650"/>
    <property type="match status" value="1"/>
</dbReference>
<feature type="compositionally biased region" description="Basic and acidic residues" evidence="5">
    <location>
        <begin position="727"/>
        <end position="740"/>
    </location>
</feature>
<feature type="region of interest" description="Disordered" evidence="5">
    <location>
        <begin position="727"/>
        <end position="766"/>
    </location>
</feature>
<evidence type="ECO:0000259" key="6">
    <source>
        <dbReference type="Pfam" id="PF24662"/>
    </source>
</evidence>
<sequence length="848" mass="94154">MDLVAMSSNGDCIEDSIAEVLLPSESEQNNRYNVFGEPEVLPRIGDEYQAEIPDLITGPKFIRLKLDPFDDPTIGCSRPHIFHMGLPISVMWIPQTPDNVKHEQQESVAGTCDSSIKTDGLKSDHKIKLEESGNLVLGEEARAQMCKRCAEEGCLPVPGSVYNLWNDPEGANFLLGLYIFGKNLILVKKFMENKSIGQIMSFYYGKFYGSAKYRRWSMCRKMKSRRSIYGQKIFTGLRQQELLSRLLSKVSEESHRTLVEASLVSASASHLRTIVCVPCLHFLKVIKNEDKASRAFGEGKTSLEEYVFTLKAVAGLRTLVEAIGIGKGKQDLTGIGNDHTKSGNQTAPLCPEIPIGKACSALTTVEIVTFLTGNFRLSKARSNDLFWEAVWPRLLARGWHSEQPENGISAGSRHSLVFLVPGVKKFSKRKLVKGDHYFDSVSDVLNRVASQPGLLDLDAQPNAQEGSMSKEGEVQWANEVKSDGEDSPDEERRCYLKPRTPTQCGDGIKFTIVDTSMAVNGRGSKLRELRSLPPDITSFSFRSHFEEDNGDVGSNSGDDASNLSMEEADVSKSVKVNNGDKRVSSQQKDVENNDLSSTNHQKKVSEFQPRQRTKPKSKKRQKLDVSNCALRSCSGNEVSEGARFEQEAASCCSSNPHMVVDGIRSILQVGPSPETLSSTNSPAKDITVMSGHEQENLHGPWSVIDLNLPVYPDAEFTGQGVKIDAQHDTQAKPPPHDSNRRKSPSHPENLEQQPNNGRRQSTRNRPLTMKALEALAFGLFETKRKRKNRDEFQYEMASRPPSRRAPSRARHDDESYSAGFVDLSMEDKGSDDRGNESMLSEKLSGFSL</sequence>
<dbReference type="STRING" id="22663.A0A2I0IR54"/>
<accession>A0A2I0IR54</accession>
<comment type="caution">
    <text evidence="8">The sequence shown here is derived from an EMBL/GenBank/DDBJ whole genome shotgun (WGS) entry which is preliminary data.</text>
</comment>
<proteinExistence type="predicted"/>